<evidence type="ECO:0000259" key="2">
    <source>
        <dbReference type="Pfam" id="PF12776"/>
    </source>
</evidence>
<dbReference type="PANTHER" id="PTHR31704:SF37">
    <property type="entry name" value="HEAT SHOCK PROTEIN"/>
    <property type="match status" value="1"/>
</dbReference>
<evidence type="ECO:0000313" key="4">
    <source>
        <dbReference type="Proteomes" id="UP001064489"/>
    </source>
</evidence>
<gene>
    <name evidence="3" type="ORF">LWI28_019322</name>
</gene>
<dbReference type="InterPro" id="IPR024752">
    <property type="entry name" value="Myb/SANT-like_dom"/>
</dbReference>
<evidence type="ECO:0000313" key="3">
    <source>
        <dbReference type="EMBL" id="KAI9181856.1"/>
    </source>
</evidence>
<comment type="caution">
    <text evidence="3">The sequence shown here is derived from an EMBL/GenBank/DDBJ whole genome shotgun (WGS) entry which is preliminary data.</text>
</comment>
<dbReference type="Proteomes" id="UP001064489">
    <property type="component" value="Chromosome 4"/>
</dbReference>
<dbReference type="Pfam" id="PF12776">
    <property type="entry name" value="Myb_DNA-bind_3"/>
    <property type="match status" value="1"/>
</dbReference>
<proteinExistence type="predicted"/>
<evidence type="ECO:0000256" key="1">
    <source>
        <dbReference type="SAM" id="MobiDB-lite"/>
    </source>
</evidence>
<organism evidence="3 4">
    <name type="scientific">Acer negundo</name>
    <name type="common">Box elder</name>
    <dbReference type="NCBI Taxonomy" id="4023"/>
    <lineage>
        <taxon>Eukaryota</taxon>
        <taxon>Viridiplantae</taxon>
        <taxon>Streptophyta</taxon>
        <taxon>Embryophyta</taxon>
        <taxon>Tracheophyta</taxon>
        <taxon>Spermatophyta</taxon>
        <taxon>Magnoliopsida</taxon>
        <taxon>eudicotyledons</taxon>
        <taxon>Gunneridae</taxon>
        <taxon>Pentapetalae</taxon>
        <taxon>rosids</taxon>
        <taxon>malvids</taxon>
        <taxon>Sapindales</taxon>
        <taxon>Sapindaceae</taxon>
        <taxon>Hippocastanoideae</taxon>
        <taxon>Acereae</taxon>
        <taxon>Acer</taxon>
    </lineage>
</organism>
<dbReference type="AlphaFoldDB" id="A0AAD5J088"/>
<name>A0AAD5J088_ACENE</name>
<dbReference type="EMBL" id="JAJSOW010000101">
    <property type="protein sequence ID" value="KAI9181856.1"/>
    <property type="molecule type" value="Genomic_DNA"/>
</dbReference>
<dbReference type="PANTHER" id="PTHR31704">
    <property type="entry name" value="MYB/SANT-LIKE DNA-BINDING DOMAIN PROTEIN-RELATED"/>
    <property type="match status" value="1"/>
</dbReference>
<reference evidence="3" key="1">
    <citation type="journal article" date="2022" name="Plant J.">
        <title>Strategies of tolerance reflected in two North American maple genomes.</title>
        <authorList>
            <person name="McEvoy S.L."/>
            <person name="Sezen U.U."/>
            <person name="Trouern-Trend A."/>
            <person name="McMahon S.M."/>
            <person name="Schaberg P.G."/>
            <person name="Yang J."/>
            <person name="Wegrzyn J.L."/>
            <person name="Swenson N.G."/>
        </authorList>
    </citation>
    <scope>NUCLEOTIDE SEQUENCE</scope>
    <source>
        <strain evidence="3">91603</strain>
    </source>
</reference>
<accession>A0AAD5J088</accession>
<feature type="compositionally biased region" description="Polar residues" evidence="1">
    <location>
        <begin position="1"/>
        <end position="10"/>
    </location>
</feature>
<sequence>MGKKNTTSITENERSGKSKASWSNDLVAIFCEICVKEVAKGNRHGTHFDKIGWANVINVFKEITGNDYNKRQLKNKWDSLKTDCKLWSSVLHNETSIEWDPAKKNGGCTSGMVAK</sequence>
<protein>
    <recommendedName>
        <fullName evidence="2">Myb/SANT-like domain-containing protein</fullName>
    </recommendedName>
</protein>
<keyword evidence="4" id="KW-1185">Reference proteome</keyword>
<reference evidence="3" key="2">
    <citation type="submission" date="2023-02" db="EMBL/GenBank/DDBJ databases">
        <authorList>
            <person name="Swenson N.G."/>
            <person name="Wegrzyn J.L."/>
            <person name="Mcevoy S.L."/>
        </authorList>
    </citation>
    <scope>NUCLEOTIDE SEQUENCE</scope>
    <source>
        <strain evidence="3">91603</strain>
        <tissue evidence="3">Leaf</tissue>
    </source>
</reference>
<feature type="domain" description="Myb/SANT-like" evidence="2">
    <location>
        <begin position="21"/>
        <end position="107"/>
    </location>
</feature>
<feature type="region of interest" description="Disordered" evidence="1">
    <location>
        <begin position="1"/>
        <end position="20"/>
    </location>
</feature>